<accession>A0A381PZW8</accession>
<dbReference type="InterPro" id="IPR002293">
    <property type="entry name" value="AA/rel_permease1"/>
</dbReference>
<keyword evidence="4 6" id="KW-1133">Transmembrane helix</keyword>
<feature type="transmembrane region" description="Helical" evidence="6">
    <location>
        <begin position="49"/>
        <end position="72"/>
    </location>
</feature>
<evidence type="ECO:0000256" key="3">
    <source>
        <dbReference type="ARBA" id="ARBA00022692"/>
    </source>
</evidence>
<evidence type="ECO:0000256" key="2">
    <source>
        <dbReference type="ARBA" id="ARBA00022475"/>
    </source>
</evidence>
<dbReference type="GO" id="GO:0022857">
    <property type="term" value="F:transmembrane transporter activity"/>
    <property type="evidence" value="ECO:0007669"/>
    <property type="project" value="InterPro"/>
</dbReference>
<comment type="subcellular location">
    <subcellularLocation>
        <location evidence="1">Cell membrane</location>
        <topology evidence="1">Multi-pass membrane protein</topology>
    </subcellularLocation>
</comment>
<dbReference type="Gene3D" id="1.20.1740.10">
    <property type="entry name" value="Amino acid/polyamine transporter I"/>
    <property type="match status" value="1"/>
</dbReference>
<gene>
    <name evidence="7" type="ORF">METZ01_LOCUS25439</name>
</gene>
<reference evidence="7" key="1">
    <citation type="submission" date="2018-05" db="EMBL/GenBank/DDBJ databases">
        <authorList>
            <person name="Lanie J.A."/>
            <person name="Ng W.-L."/>
            <person name="Kazmierczak K.M."/>
            <person name="Andrzejewski T.M."/>
            <person name="Davidsen T.M."/>
            <person name="Wayne K.J."/>
            <person name="Tettelin H."/>
            <person name="Glass J.I."/>
            <person name="Rusch D."/>
            <person name="Podicherti R."/>
            <person name="Tsui H.-C.T."/>
            <person name="Winkler M.E."/>
        </authorList>
    </citation>
    <scope>NUCLEOTIDE SEQUENCE</scope>
</reference>
<dbReference type="InterPro" id="IPR050367">
    <property type="entry name" value="APC_superfamily"/>
</dbReference>
<evidence type="ECO:0000256" key="5">
    <source>
        <dbReference type="ARBA" id="ARBA00023136"/>
    </source>
</evidence>
<sequence length="157" mass="16948">METSFSKLSSKVTLRRILGRWDLTAVGINQVIGSGIFLLPSLVTAQVGAWSVMAFVLAGLASMLVALCFAEVGSRFKETGGPYLYTRAAFGRFVGFEVGWMQWITRVTSWASVANGIPLALGFYVPAVTAGVYRTVFIVALFLILAAINYRGIQQAA</sequence>
<dbReference type="AlphaFoldDB" id="A0A381PZW8"/>
<dbReference type="PANTHER" id="PTHR42770">
    <property type="entry name" value="AMINO ACID TRANSPORTER-RELATED"/>
    <property type="match status" value="1"/>
</dbReference>
<dbReference type="Pfam" id="PF13520">
    <property type="entry name" value="AA_permease_2"/>
    <property type="match status" value="1"/>
</dbReference>
<evidence type="ECO:0000313" key="7">
    <source>
        <dbReference type="EMBL" id="SUZ72585.1"/>
    </source>
</evidence>
<feature type="transmembrane region" description="Helical" evidence="6">
    <location>
        <begin position="123"/>
        <end position="148"/>
    </location>
</feature>
<protein>
    <recommendedName>
        <fullName evidence="8">Amino acid permease/ SLC12A domain-containing protein</fullName>
    </recommendedName>
</protein>
<feature type="non-terminal residue" evidence="7">
    <location>
        <position position="157"/>
    </location>
</feature>
<name>A0A381PZW8_9ZZZZ</name>
<dbReference type="GO" id="GO:0005886">
    <property type="term" value="C:plasma membrane"/>
    <property type="evidence" value="ECO:0007669"/>
    <property type="project" value="UniProtKB-SubCell"/>
</dbReference>
<keyword evidence="2" id="KW-1003">Cell membrane</keyword>
<organism evidence="7">
    <name type="scientific">marine metagenome</name>
    <dbReference type="NCBI Taxonomy" id="408172"/>
    <lineage>
        <taxon>unclassified sequences</taxon>
        <taxon>metagenomes</taxon>
        <taxon>ecological metagenomes</taxon>
    </lineage>
</organism>
<evidence type="ECO:0000256" key="6">
    <source>
        <dbReference type="SAM" id="Phobius"/>
    </source>
</evidence>
<evidence type="ECO:0000256" key="4">
    <source>
        <dbReference type="ARBA" id="ARBA00022989"/>
    </source>
</evidence>
<dbReference type="EMBL" id="UINC01001151">
    <property type="protein sequence ID" value="SUZ72585.1"/>
    <property type="molecule type" value="Genomic_DNA"/>
</dbReference>
<evidence type="ECO:0008006" key="8">
    <source>
        <dbReference type="Google" id="ProtNLM"/>
    </source>
</evidence>
<evidence type="ECO:0000256" key="1">
    <source>
        <dbReference type="ARBA" id="ARBA00004651"/>
    </source>
</evidence>
<feature type="transmembrane region" description="Helical" evidence="6">
    <location>
        <begin position="21"/>
        <end position="43"/>
    </location>
</feature>
<dbReference type="PANTHER" id="PTHR42770:SF18">
    <property type="entry name" value="ARGININE_AGMATINE ANTIPORTER"/>
    <property type="match status" value="1"/>
</dbReference>
<proteinExistence type="predicted"/>
<keyword evidence="3 6" id="KW-0812">Transmembrane</keyword>
<keyword evidence="5 6" id="KW-0472">Membrane</keyword>